<evidence type="ECO:0000259" key="1">
    <source>
        <dbReference type="PROSITE" id="PS50097"/>
    </source>
</evidence>
<dbReference type="InterPro" id="IPR011333">
    <property type="entry name" value="SKP1/BTB/POZ_sf"/>
</dbReference>
<name>A0AAD7FDA1_9AGAR</name>
<evidence type="ECO:0000313" key="3">
    <source>
        <dbReference type="Proteomes" id="UP001221142"/>
    </source>
</evidence>
<accession>A0AAD7FDA1</accession>
<dbReference type="EMBL" id="JARKIF010000031">
    <property type="protein sequence ID" value="KAJ7612179.1"/>
    <property type="molecule type" value="Genomic_DNA"/>
</dbReference>
<gene>
    <name evidence="2" type="ORF">FB45DRAFT_803476</name>
</gene>
<dbReference type="Pfam" id="PF00651">
    <property type="entry name" value="BTB"/>
    <property type="match status" value="1"/>
</dbReference>
<feature type="domain" description="BTB" evidence="1">
    <location>
        <begin position="22"/>
        <end position="93"/>
    </location>
</feature>
<protein>
    <recommendedName>
        <fullName evidence="1">BTB domain-containing protein</fullName>
    </recommendedName>
</protein>
<evidence type="ECO:0000313" key="2">
    <source>
        <dbReference type="EMBL" id="KAJ7612179.1"/>
    </source>
</evidence>
<proteinExistence type="predicted"/>
<sequence>MDQNLDEVPTLERDEELWYEDGNIVLQAENCLFKVYRGVLASRSPVFQDMLSFPQPPDSDLVDGCPLVHLHDSPAEVKVFLRALYDPEFFPPFPSRTTFDTIIGCLRLGHKYGVENLRRRALVHLSSGCDTELSRHETASNVVDDAMALSAIMTWSWPEDRLYSIRLIQVAREVNALWLLPETFYNLAADFEEGITVILHGGVFNGSPTRLTLEDQMAFFKGYAIQSRSTTEFHNSFVCETTGCTSPSECAQARVKAIRTLHRRHMTRRNGPLAIWVPKDSLSIPNFCLDCSNAIKAQHAATRRNFWDALPSIYGLPPWQELIQMKVAAIGDSWMA</sequence>
<dbReference type="SMART" id="SM00225">
    <property type="entry name" value="BTB"/>
    <property type="match status" value="1"/>
</dbReference>
<dbReference type="AlphaFoldDB" id="A0AAD7FDA1"/>
<dbReference type="Gene3D" id="3.30.710.10">
    <property type="entry name" value="Potassium Channel Kv1.1, Chain A"/>
    <property type="match status" value="1"/>
</dbReference>
<organism evidence="2 3">
    <name type="scientific">Roridomyces roridus</name>
    <dbReference type="NCBI Taxonomy" id="1738132"/>
    <lineage>
        <taxon>Eukaryota</taxon>
        <taxon>Fungi</taxon>
        <taxon>Dikarya</taxon>
        <taxon>Basidiomycota</taxon>
        <taxon>Agaricomycotina</taxon>
        <taxon>Agaricomycetes</taxon>
        <taxon>Agaricomycetidae</taxon>
        <taxon>Agaricales</taxon>
        <taxon>Marasmiineae</taxon>
        <taxon>Mycenaceae</taxon>
        <taxon>Roridomyces</taxon>
    </lineage>
</organism>
<dbReference type="SUPFAM" id="SSF54695">
    <property type="entry name" value="POZ domain"/>
    <property type="match status" value="1"/>
</dbReference>
<dbReference type="PROSITE" id="PS50097">
    <property type="entry name" value="BTB"/>
    <property type="match status" value="1"/>
</dbReference>
<keyword evidence="3" id="KW-1185">Reference proteome</keyword>
<dbReference type="Proteomes" id="UP001221142">
    <property type="component" value="Unassembled WGS sequence"/>
</dbReference>
<reference evidence="2" key="1">
    <citation type="submission" date="2023-03" db="EMBL/GenBank/DDBJ databases">
        <title>Massive genome expansion in bonnet fungi (Mycena s.s.) driven by repeated elements and novel gene families across ecological guilds.</title>
        <authorList>
            <consortium name="Lawrence Berkeley National Laboratory"/>
            <person name="Harder C.B."/>
            <person name="Miyauchi S."/>
            <person name="Viragh M."/>
            <person name="Kuo A."/>
            <person name="Thoen E."/>
            <person name="Andreopoulos B."/>
            <person name="Lu D."/>
            <person name="Skrede I."/>
            <person name="Drula E."/>
            <person name="Henrissat B."/>
            <person name="Morin E."/>
            <person name="Kohler A."/>
            <person name="Barry K."/>
            <person name="LaButti K."/>
            <person name="Morin E."/>
            <person name="Salamov A."/>
            <person name="Lipzen A."/>
            <person name="Mereny Z."/>
            <person name="Hegedus B."/>
            <person name="Baldrian P."/>
            <person name="Stursova M."/>
            <person name="Weitz H."/>
            <person name="Taylor A."/>
            <person name="Grigoriev I.V."/>
            <person name="Nagy L.G."/>
            <person name="Martin F."/>
            <person name="Kauserud H."/>
        </authorList>
    </citation>
    <scope>NUCLEOTIDE SEQUENCE</scope>
    <source>
        <strain evidence="2">9284</strain>
    </source>
</reference>
<dbReference type="InterPro" id="IPR000210">
    <property type="entry name" value="BTB/POZ_dom"/>
</dbReference>
<comment type="caution">
    <text evidence="2">The sequence shown here is derived from an EMBL/GenBank/DDBJ whole genome shotgun (WGS) entry which is preliminary data.</text>
</comment>